<dbReference type="PANTHER" id="PTHR24286:SF252">
    <property type="entry name" value="CYTOCHROME P450 26B1"/>
    <property type="match status" value="1"/>
</dbReference>
<dbReference type="GO" id="GO:0020037">
    <property type="term" value="F:heme binding"/>
    <property type="evidence" value="ECO:0007669"/>
    <property type="project" value="InterPro"/>
</dbReference>
<dbReference type="InterPro" id="IPR017972">
    <property type="entry name" value="Cyt_P450_CS"/>
</dbReference>
<proteinExistence type="inferred from homology"/>
<keyword evidence="5" id="KW-0560">Oxidoreductase</keyword>
<dbReference type="InterPro" id="IPR036396">
    <property type="entry name" value="Cyt_P450_sf"/>
</dbReference>
<dbReference type="KEGG" id="lak:106178695"/>
<dbReference type="InterPro" id="IPR002403">
    <property type="entry name" value="Cyt_P450_E_grp-IV"/>
</dbReference>
<evidence type="ECO:0000313" key="7">
    <source>
        <dbReference type="RefSeq" id="XP_013417442.1"/>
    </source>
</evidence>
<dbReference type="GO" id="GO:0005506">
    <property type="term" value="F:iron ion binding"/>
    <property type="evidence" value="ECO:0007669"/>
    <property type="project" value="InterPro"/>
</dbReference>
<comment type="cofactor">
    <cofactor evidence="4">
        <name>heme</name>
        <dbReference type="ChEBI" id="CHEBI:30413"/>
    </cofactor>
</comment>
<evidence type="ECO:0000256" key="5">
    <source>
        <dbReference type="RuleBase" id="RU000461"/>
    </source>
</evidence>
<evidence type="ECO:0000313" key="6">
    <source>
        <dbReference type="Proteomes" id="UP000085678"/>
    </source>
</evidence>
<keyword evidence="6" id="KW-1185">Reference proteome</keyword>
<comment type="similarity">
    <text evidence="1 5">Belongs to the cytochrome P450 family.</text>
</comment>
<dbReference type="GO" id="GO:0016125">
    <property type="term" value="P:sterol metabolic process"/>
    <property type="evidence" value="ECO:0007669"/>
    <property type="project" value="TreeGrafter"/>
</dbReference>
<evidence type="ECO:0000256" key="2">
    <source>
        <dbReference type="ARBA" id="ARBA00022723"/>
    </source>
</evidence>
<protein>
    <submittedName>
        <fullName evidence="7">Uncharacterized protein LOC106178695</fullName>
    </submittedName>
</protein>
<dbReference type="AlphaFoldDB" id="A0A1S3K4J2"/>
<organism evidence="6 7">
    <name type="scientific">Lingula anatina</name>
    <name type="common">Brachiopod</name>
    <name type="synonym">Lingula unguis</name>
    <dbReference type="NCBI Taxonomy" id="7574"/>
    <lineage>
        <taxon>Eukaryota</taxon>
        <taxon>Metazoa</taxon>
        <taxon>Spiralia</taxon>
        <taxon>Lophotrochozoa</taxon>
        <taxon>Brachiopoda</taxon>
        <taxon>Linguliformea</taxon>
        <taxon>Lingulata</taxon>
        <taxon>Lingulida</taxon>
        <taxon>Linguloidea</taxon>
        <taxon>Lingulidae</taxon>
        <taxon>Lingula</taxon>
    </lineage>
</organism>
<dbReference type="RefSeq" id="XP_013417442.1">
    <property type="nucleotide sequence ID" value="XM_013561988.1"/>
</dbReference>
<keyword evidence="3 4" id="KW-0408">Iron</keyword>
<evidence type="ECO:0000256" key="1">
    <source>
        <dbReference type="ARBA" id="ARBA00010617"/>
    </source>
</evidence>
<keyword evidence="2 4" id="KW-0479">Metal-binding</keyword>
<keyword evidence="4 5" id="KW-0349">Heme</keyword>
<dbReference type="InParanoid" id="A0A1S3K4J2"/>
<evidence type="ECO:0000256" key="4">
    <source>
        <dbReference type="PIRSR" id="PIRSR602403-1"/>
    </source>
</evidence>
<feature type="binding site" description="axial binding residue" evidence="4">
    <location>
        <position position="370"/>
    </location>
    <ligand>
        <name>heme</name>
        <dbReference type="ChEBI" id="CHEBI:30413"/>
    </ligand>
    <ligandPart>
        <name>Fe</name>
        <dbReference type="ChEBI" id="CHEBI:18248"/>
    </ligandPart>
</feature>
<evidence type="ECO:0000256" key="3">
    <source>
        <dbReference type="ARBA" id="ARBA00023004"/>
    </source>
</evidence>
<dbReference type="InterPro" id="IPR001128">
    <property type="entry name" value="Cyt_P450"/>
</dbReference>
<dbReference type="OrthoDB" id="1470350at2759"/>
<reference evidence="7" key="1">
    <citation type="submission" date="2025-08" db="UniProtKB">
        <authorList>
            <consortium name="RefSeq"/>
        </authorList>
    </citation>
    <scope>IDENTIFICATION</scope>
    <source>
        <tissue evidence="7">Gonads</tissue>
    </source>
</reference>
<name>A0A1S3K4J2_LINAN</name>
<keyword evidence="5" id="KW-0503">Monooxygenase</keyword>
<dbReference type="Pfam" id="PF00067">
    <property type="entry name" value="p450"/>
    <property type="match status" value="2"/>
</dbReference>
<dbReference type="Gene3D" id="1.10.630.10">
    <property type="entry name" value="Cytochrome P450"/>
    <property type="match status" value="2"/>
</dbReference>
<dbReference type="PRINTS" id="PR00465">
    <property type="entry name" value="EP450IV"/>
</dbReference>
<accession>A0A1S3K4J2</accession>
<dbReference type="PANTHER" id="PTHR24286">
    <property type="entry name" value="CYTOCHROME P450 26"/>
    <property type="match status" value="1"/>
</dbReference>
<dbReference type="GO" id="GO:0034653">
    <property type="term" value="P:retinoic acid catabolic process"/>
    <property type="evidence" value="ECO:0007669"/>
    <property type="project" value="UniProtKB-ARBA"/>
</dbReference>
<gene>
    <name evidence="7" type="primary">LOC106178695</name>
</gene>
<dbReference type="GO" id="GO:0004497">
    <property type="term" value="F:monooxygenase activity"/>
    <property type="evidence" value="ECO:0007669"/>
    <property type="project" value="UniProtKB-KW"/>
</dbReference>
<dbReference type="GO" id="GO:0016705">
    <property type="term" value="F:oxidoreductase activity, acting on paired donors, with incorporation or reduction of molecular oxygen"/>
    <property type="evidence" value="ECO:0007669"/>
    <property type="project" value="InterPro"/>
</dbReference>
<dbReference type="PROSITE" id="PS00086">
    <property type="entry name" value="CYTOCHROME_P450"/>
    <property type="match status" value="1"/>
</dbReference>
<sequence length="422" mass="48062">MTSKLLHIPGSAGLPVVGDKSYEYYKDAVQFVLKRIDQHHSRIFISRLLNTPTVFVADHSMVNELLKDHGEHLEFGYKVFMHNVLGDNILFANGEEADNIRKIFHRLLDETTVGHFQDIVERLVEKHLQGVETRETICAYTMVKKLATEICLTLFLGVDFEESKELASRICELTTTHWHGIISVPVNFRVPFGTSSTYSKALEAKKLLLEIIQTKLHAEDTDATFPLQVREAGFKTPILAANHLLLLTSALVPKALASLVTSFVLVTSQWMSKYEIEDMLDNQKHFDAVLLEVQRLWPPFAGGRRVVKKDLVLSAGYRIPHGHAVLYCTHASHRDPKVFPDPDNFRPDRWSNSSLSKDSLFCFGGGARDCVGQHIMWNMLRTICTSLISQFTWELEEGQCLEYKWLPVSRPKDKVKAKFTRK</sequence>
<dbReference type="GeneID" id="106178695"/>
<dbReference type="Proteomes" id="UP000085678">
    <property type="component" value="Unplaced"/>
</dbReference>
<dbReference type="SUPFAM" id="SSF48264">
    <property type="entry name" value="Cytochrome P450"/>
    <property type="match status" value="1"/>
</dbReference>